<dbReference type="Proteomes" id="UP001324533">
    <property type="component" value="Chromosome"/>
</dbReference>
<gene>
    <name evidence="2" type="ORF">T9R20_08575</name>
</gene>
<feature type="region of interest" description="Disordered" evidence="1">
    <location>
        <begin position="1"/>
        <end position="26"/>
    </location>
</feature>
<evidence type="ECO:0000256" key="1">
    <source>
        <dbReference type="SAM" id="MobiDB-lite"/>
    </source>
</evidence>
<reference evidence="2 3" key="1">
    <citation type="submission" date="2023-06" db="EMBL/GenBank/DDBJ databases">
        <title>Rock-solubilizing bacteria, Microbacterium invictum, promotes re-establishment of vegetation in rocky wasteland by accelerating rock bio-weathering and reshaping soil bacterial community.</title>
        <authorList>
            <person name="Liu C."/>
        </authorList>
    </citation>
    <scope>NUCLEOTIDE SEQUENCE [LARGE SCALE GENOMIC DNA]</scope>
    <source>
        <strain evidence="2 3">X-18</strain>
    </source>
</reference>
<accession>A0ABZ0V6F5</accession>
<proteinExistence type="predicted"/>
<evidence type="ECO:0000313" key="3">
    <source>
        <dbReference type="Proteomes" id="UP001324533"/>
    </source>
</evidence>
<dbReference type="InterPro" id="IPR019932">
    <property type="entry name" value="CHP03543"/>
</dbReference>
<dbReference type="Gene3D" id="6.10.250.660">
    <property type="match status" value="1"/>
</dbReference>
<dbReference type="InterPro" id="IPR019933">
    <property type="entry name" value="DivIVA_domain"/>
</dbReference>
<keyword evidence="3" id="KW-1185">Reference proteome</keyword>
<protein>
    <submittedName>
        <fullName evidence="2">DivIVA domain-containing protein</fullName>
    </submittedName>
</protein>
<dbReference type="NCBIfam" id="TIGR03544">
    <property type="entry name" value="DivI1A_domain"/>
    <property type="match status" value="2"/>
</dbReference>
<dbReference type="RefSeq" id="WP_322408880.1">
    <property type="nucleotide sequence ID" value="NZ_CP139779.1"/>
</dbReference>
<name>A0ABZ0V6F5_9MICO</name>
<dbReference type="NCBIfam" id="TIGR03543">
    <property type="entry name" value="divI1A_rptt_fam"/>
    <property type="match status" value="1"/>
</dbReference>
<sequence>MTELRSSETAAGDSRPRAAFPVTHGREKGYDRDAVDDFLLRARESFEGRAADPLNSWDVRHAAFALVRGGYVIDAVDSALGRIEDAFAAREREAEVGRLGAAGWVGRTRELAQEVLDRLSRPEGRRFDRVSVLRFGYRIDEVDLVADRICRYLESGQTVTVEQVRAVAFRMQRGGYREQQVDAVLDAVVEVMLAVS</sequence>
<evidence type="ECO:0000313" key="2">
    <source>
        <dbReference type="EMBL" id="WQB68784.1"/>
    </source>
</evidence>
<organism evidence="2 3">
    <name type="scientific">Microbacterium invictum</name>
    <dbReference type="NCBI Taxonomy" id="515415"/>
    <lineage>
        <taxon>Bacteria</taxon>
        <taxon>Bacillati</taxon>
        <taxon>Actinomycetota</taxon>
        <taxon>Actinomycetes</taxon>
        <taxon>Micrococcales</taxon>
        <taxon>Microbacteriaceae</taxon>
        <taxon>Microbacterium</taxon>
    </lineage>
</organism>
<dbReference type="EMBL" id="CP139779">
    <property type="protein sequence ID" value="WQB68784.1"/>
    <property type="molecule type" value="Genomic_DNA"/>
</dbReference>